<dbReference type="STRING" id="72664.V4MJ86"/>
<evidence type="ECO:0000256" key="1">
    <source>
        <dbReference type="ARBA" id="ARBA00004123"/>
    </source>
</evidence>
<organism evidence="5 6">
    <name type="scientific">Eutrema salsugineum</name>
    <name type="common">Saltwater cress</name>
    <name type="synonym">Sisymbrium salsugineum</name>
    <dbReference type="NCBI Taxonomy" id="72664"/>
    <lineage>
        <taxon>Eukaryota</taxon>
        <taxon>Viridiplantae</taxon>
        <taxon>Streptophyta</taxon>
        <taxon>Embryophyta</taxon>
        <taxon>Tracheophyta</taxon>
        <taxon>Spermatophyta</taxon>
        <taxon>Magnoliopsida</taxon>
        <taxon>eudicotyledons</taxon>
        <taxon>Gunneridae</taxon>
        <taxon>Pentapetalae</taxon>
        <taxon>rosids</taxon>
        <taxon>malvids</taxon>
        <taxon>Brassicales</taxon>
        <taxon>Brassicaceae</taxon>
        <taxon>Eutremeae</taxon>
        <taxon>Eutrema</taxon>
    </lineage>
</organism>
<dbReference type="GO" id="GO:0005730">
    <property type="term" value="C:nucleolus"/>
    <property type="evidence" value="ECO:0007669"/>
    <property type="project" value="InterPro"/>
</dbReference>
<evidence type="ECO:0000256" key="3">
    <source>
        <dbReference type="ARBA" id="ARBA00023242"/>
    </source>
</evidence>
<feature type="compositionally biased region" description="Polar residues" evidence="4">
    <location>
        <begin position="592"/>
        <end position="607"/>
    </location>
</feature>
<dbReference type="InterPro" id="IPR016024">
    <property type="entry name" value="ARM-type_fold"/>
</dbReference>
<evidence type="ECO:0000313" key="6">
    <source>
        <dbReference type="Proteomes" id="UP000030689"/>
    </source>
</evidence>
<dbReference type="InterPro" id="IPR007015">
    <property type="entry name" value="DNA_pol_V/MYBBP1A"/>
</dbReference>
<name>V4MJ86_EUTSA</name>
<sequence length="1302" mass="145638">MGSKKRSSGDSSEDVEMNHPDSFMKKKKSKSDNMNADDTGAAAAAAPPGAASSGKDMEKKKKRKASDKERKRAALENGGEASRPNPVVTDSNSNDPEASLAAASSSSSITGKLPELPLNYFRDLASSDASVREEAAASLVSRLQEIQKQYEMLPDKESVDGGLMLEAEKNDGLDNCAPHVRYALRRLIRGVSSSRECARQGFALGLTLPVSIISSINVESLLKLISDSLSVSSSMKGQDVKECLLGRLFAYGALARSGRLIEDWQSDKDSQIIKEFTDALIGLAAKKRYLQEPAVHVLLDFVEKLPAEAVVTHVMEAPELHKWFEQATLVGNPDALLLALKLHEKISDDHPLFSKLLPVPFSSGKFFSADHLSAIGNCLKESSFCQPRVHSLWYVIRDMLLPEAVVQSEDATSVSSSSKKQKRNRKSNPVEEEATNNIRNFCEIFMEGTLLSSSHDRKHLAFDILLLLLPKLPASFVQHVLSFKFVQCLMDILSTEDSWLHKVANHFLVELMDWVKDDDTKRVAVTMALQKHSEGRFDNITRTKTVKDLAADFETEDGCTLFLQNLMNLFVDEQHVPEEPSSMKWALEPCSLNSDQSQTTDDNSEIGSNEEKDSVGTTRNSDVLKSWVIESLPGILKHAKLAPEAKLRVQKQILKFLAVQGLFLASLGTEVTSFELQEKFKWPKTATPTALCKMCIEQLQLLLSNSQKIENPLSKENGLEQPDDPVSYFMRFLSTLQNIPSVSLFRSLNEADEKAVKELQETESKLSKEERNCGLSADANKYHALRHLVVQLLLQILLHPGEFSEAASELSVCCDKAFSSSLDLLKSDGEGEADNEQEPAVMDVLVDTLLSLSPHSSAPMRSSIEQVFKYFCKDVTTDGLLRMLRVIKKDLKPARHQEDQDSEDLDDDDEDCLAIEEEEDEENEEMGETGESDEHTDDSETVTGVVPMAVDREVPENSDEDDDGMDDDAMFRMDTYLAQIFKEKRNQAGGETAQSQLVLFKLRVLSLLEIYLNENPGNPQVMTVYLNLAQALVNPSTAESSQQLLQRIWGIIQKKIFKARELFKDESIESPALASLLEKNLKLAAKPFKSKKSGVNPAKKKQSAAWNRHKMISNFAQNSTYWVLKIIDSRKFSDTELEKILDVFRNVLVRYFDTKKSQMKVEFLEEVFRRRPWIGHQLFGFLLDKSGSAKVEFRRVEALDLITETLRSLVPISEETQEDSKKTMKTHLKKLSHLIKELVAKMPEEKKQAKRAKVRKSCGKIFRMVSSLKLTKSLLKALGPEGQTACETALGDLFLNLKNTEH</sequence>
<feature type="compositionally biased region" description="Acidic residues" evidence="4">
    <location>
        <begin position="917"/>
        <end position="940"/>
    </location>
</feature>
<feature type="compositionally biased region" description="Low complexity" evidence="4">
    <location>
        <begin position="40"/>
        <end position="54"/>
    </location>
</feature>
<evidence type="ECO:0000313" key="5">
    <source>
        <dbReference type="EMBL" id="ESQ31441.1"/>
    </source>
</evidence>
<dbReference type="Pfam" id="PF04931">
    <property type="entry name" value="DNA_pol_phi"/>
    <property type="match status" value="1"/>
</dbReference>
<feature type="region of interest" description="Disordered" evidence="4">
    <location>
        <begin position="412"/>
        <end position="432"/>
    </location>
</feature>
<feature type="region of interest" description="Disordered" evidence="4">
    <location>
        <begin position="917"/>
        <end position="966"/>
    </location>
</feature>
<accession>V4MJ86</accession>
<feature type="region of interest" description="Disordered" evidence="4">
    <location>
        <begin position="592"/>
        <end position="618"/>
    </location>
</feature>
<dbReference type="PANTHER" id="PTHR13213">
    <property type="entry name" value="MYB-BINDING PROTEIN 1A FAMILY MEMBER"/>
    <property type="match status" value="1"/>
</dbReference>
<comment type="subcellular location">
    <subcellularLocation>
        <location evidence="1">Nucleus</location>
    </subcellularLocation>
</comment>
<dbReference type="SUPFAM" id="SSF48371">
    <property type="entry name" value="ARM repeat"/>
    <property type="match status" value="1"/>
</dbReference>
<reference evidence="5 6" key="1">
    <citation type="journal article" date="2013" name="Front. Plant Sci.">
        <title>The Reference Genome of the Halophytic Plant Eutrema salsugineum.</title>
        <authorList>
            <person name="Yang R."/>
            <person name="Jarvis D.E."/>
            <person name="Chen H."/>
            <person name="Beilstein M.A."/>
            <person name="Grimwood J."/>
            <person name="Jenkins J."/>
            <person name="Shu S."/>
            <person name="Prochnik S."/>
            <person name="Xin M."/>
            <person name="Ma C."/>
            <person name="Schmutz J."/>
            <person name="Wing R.A."/>
            <person name="Mitchell-Olds T."/>
            <person name="Schumaker K.S."/>
            <person name="Wang X."/>
        </authorList>
    </citation>
    <scope>NUCLEOTIDE SEQUENCE [LARGE SCALE GENOMIC DNA]</scope>
</reference>
<feature type="compositionally biased region" description="Acidic residues" evidence="4">
    <location>
        <begin position="956"/>
        <end position="966"/>
    </location>
</feature>
<dbReference type="PANTHER" id="PTHR13213:SF2">
    <property type="entry name" value="MYB-BINDING PROTEIN 1A"/>
    <property type="match status" value="1"/>
</dbReference>
<dbReference type="GO" id="GO:0006355">
    <property type="term" value="P:regulation of DNA-templated transcription"/>
    <property type="evidence" value="ECO:0007669"/>
    <property type="project" value="InterPro"/>
</dbReference>
<evidence type="ECO:0000256" key="2">
    <source>
        <dbReference type="ARBA" id="ARBA00006809"/>
    </source>
</evidence>
<dbReference type="eggNOG" id="KOG1926">
    <property type="taxonomic scope" value="Eukaryota"/>
</dbReference>
<evidence type="ECO:0000256" key="4">
    <source>
        <dbReference type="SAM" id="MobiDB-lite"/>
    </source>
</evidence>
<dbReference type="Gramene" id="ESQ31441">
    <property type="protein sequence ID" value="ESQ31441"/>
    <property type="gene ID" value="EUTSA_v10003522mg"/>
</dbReference>
<dbReference type="OrthoDB" id="342531at2759"/>
<dbReference type="Proteomes" id="UP000030689">
    <property type="component" value="Unassembled WGS sequence"/>
</dbReference>
<keyword evidence="6" id="KW-1185">Reference proteome</keyword>
<comment type="similarity">
    <text evidence="2">Belongs to the MYBBP1A family.</text>
</comment>
<protein>
    <recommendedName>
        <fullName evidence="7">DNA polymerase V</fullName>
    </recommendedName>
</protein>
<dbReference type="EMBL" id="KI517748">
    <property type="protein sequence ID" value="ESQ31441.1"/>
    <property type="molecule type" value="Genomic_DNA"/>
</dbReference>
<dbReference type="KEGG" id="eus:EUTSA_v10003522mg"/>
<evidence type="ECO:0008006" key="7">
    <source>
        <dbReference type="Google" id="ProtNLM"/>
    </source>
</evidence>
<feature type="region of interest" description="Disordered" evidence="4">
    <location>
        <begin position="1"/>
        <end position="108"/>
    </location>
</feature>
<keyword evidence="3" id="KW-0539">Nucleus</keyword>
<gene>
    <name evidence="5" type="ORF">EUTSA_v10003522mg</name>
</gene>
<proteinExistence type="inferred from homology"/>
<feature type="compositionally biased region" description="Low complexity" evidence="4">
    <location>
        <begin position="98"/>
        <end position="108"/>
    </location>
</feature>
<dbReference type="GO" id="GO:0003677">
    <property type="term" value="F:DNA binding"/>
    <property type="evidence" value="ECO:0007669"/>
    <property type="project" value="InterPro"/>
</dbReference>
<dbReference type="OMA" id="VWKHDDP"/>